<evidence type="ECO:0000313" key="16">
    <source>
        <dbReference type="Proteomes" id="UP001153954"/>
    </source>
</evidence>
<dbReference type="PROSITE" id="PS50157">
    <property type="entry name" value="ZINC_FINGER_C2H2_2"/>
    <property type="match status" value="8"/>
</dbReference>
<name>A0AAU9ULL1_EUPED</name>
<evidence type="ECO:0000313" key="15">
    <source>
        <dbReference type="EMBL" id="CAH2100456.1"/>
    </source>
</evidence>
<feature type="binding site" evidence="12">
    <location>
        <position position="7"/>
    </location>
    <ligand>
        <name>Zn(2+)</name>
        <dbReference type="ChEBI" id="CHEBI:29105"/>
    </ligand>
</feature>
<keyword evidence="10" id="KW-0539">Nucleus</keyword>
<evidence type="ECO:0000259" key="13">
    <source>
        <dbReference type="PROSITE" id="PS50157"/>
    </source>
</evidence>
<keyword evidence="3 12" id="KW-0479">Metal-binding</keyword>
<dbReference type="FunFam" id="3.30.160.60:FF:000110">
    <property type="entry name" value="Zinc finger protein-like"/>
    <property type="match status" value="1"/>
</dbReference>
<feature type="domain" description="C2H2-type" evidence="13">
    <location>
        <begin position="179"/>
        <end position="207"/>
    </location>
</feature>
<dbReference type="GO" id="GO:0005634">
    <property type="term" value="C:nucleus"/>
    <property type="evidence" value="ECO:0007669"/>
    <property type="project" value="UniProtKB-SubCell"/>
</dbReference>
<evidence type="ECO:0000256" key="7">
    <source>
        <dbReference type="ARBA" id="ARBA00023015"/>
    </source>
</evidence>
<dbReference type="FunFam" id="3.30.160.60:FF:000446">
    <property type="entry name" value="Zinc finger protein"/>
    <property type="match status" value="1"/>
</dbReference>
<keyword evidence="5 11" id="KW-0863">Zinc-finger</keyword>
<dbReference type="FunFam" id="3.30.160.60:FF:000663">
    <property type="entry name" value="Zinc finger protein 45"/>
    <property type="match status" value="1"/>
</dbReference>
<dbReference type="PANTHER" id="PTHR14196">
    <property type="entry name" value="ODD-SKIPPED - RELATED"/>
    <property type="match status" value="1"/>
</dbReference>
<protein>
    <submittedName>
        <fullName evidence="15">Uncharacterized protein</fullName>
    </submittedName>
</protein>
<feature type="domain" description="C2H2-type" evidence="13">
    <location>
        <begin position="291"/>
        <end position="318"/>
    </location>
</feature>
<dbReference type="AlphaFoldDB" id="A0AAU9ULL1"/>
<dbReference type="InterPro" id="IPR012934">
    <property type="entry name" value="Znf_AD"/>
</dbReference>
<dbReference type="Gene3D" id="3.30.160.60">
    <property type="entry name" value="Classic Zinc Finger"/>
    <property type="match status" value="7"/>
</dbReference>
<evidence type="ECO:0000256" key="9">
    <source>
        <dbReference type="ARBA" id="ARBA00023163"/>
    </source>
</evidence>
<feature type="domain" description="C2H2-type" evidence="13">
    <location>
        <begin position="235"/>
        <end position="262"/>
    </location>
</feature>
<feature type="domain" description="C2H2-type" evidence="13">
    <location>
        <begin position="375"/>
        <end position="398"/>
    </location>
</feature>
<evidence type="ECO:0000256" key="12">
    <source>
        <dbReference type="PROSITE-ProRule" id="PRU01263"/>
    </source>
</evidence>
<dbReference type="FunFam" id="3.30.160.60:FF:000100">
    <property type="entry name" value="Zinc finger 45-like"/>
    <property type="match status" value="1"/>
</dbReference>
<dbReference type="GO" id="GO:0000981">
    <property type="term" value="F:DNA-binding transcription factor activity, RNA polymerase II-specific"/>
    <property type="evidence" value="ECO:0007669"/>
    <property type="project" value="TreeGrafter"/>
</dbReference>
<accession>A0AAU9ULL1</accession>
<feature type="binding site" evidence="12">
    <location>
        <position position="49"/>
    </location>
    <ligand>
        <name>Zn(2+)</name>
        <dbReference type="ChEBI" id="CHEBI:29105"/>
    </ligand>
</feature>
<feature type="domain" description="C2H2-type" evidence="13">
    <location>
        <begin position="347"/>
        <end position="374"/>
    </location>
</feature>
<dbReference type="Pfam" id="PF13894">
    <property type="entry name" value="zf-C2H2_4"/>
    <property type="match status" value="1"/>
</dbReference>
<dbReference type="SMART" id="SM00355">
    <property type="entry name" value="ZnF_C2H2"/>
    <property type="match status" value="8"/>
</dbReference>
<dbReference type="Pfam" id="PF00096">
    <property type="entry name" value="zf-C2H2"/>
    <property type="match status" value="3"/>
</dbReference>
<keyword evidence="8" id="KW-0238">DNA-binding</keyword>
<comment type="similarity">
    <text evidence="2">Belongs to the krueppel C2H2-type zinc-finger protein family.</text>
</comment>
<dbReference type="FunFam" id="3.30.160.60:FF:001370">
    <property type="entry name" value="Zinc finger protein"/>
    <property type="match status" value="1"/>
</dbReference>
<dbReference type="SUPFAM" id="SSF57667">
    <property type="entry name" value="beta-beta-alpha zinc fingers"/>
    <property type="match status" value="4"/>
</dbReference>
<feature type="domain" description="ZAD" evidence="14">
    <location>
        <begin position="5"/>
        <end position="76"/>
    </location>
</feature>
<dbReference type="EMBL" id="CAKOGL010000022">
    <property type="protein sequence ID" value="CAH2100456.1"/>
    <property type="molecule type" value="Genomic_DNA"/>
</dbReference>
<evidence type="ECO:0000256" key="2">
    <source>
        <dbReference type="ARBA" id="ARBA00006991"/>
    </source>
</evidence>
<evidence type="ECO:0000256" key="11">
    <source>
        <dbReference type="PROSITE-ProRule" id="PRU00042"/>
    </source>
</evidence>
<dbReference type="InterPro" id="IPR013087">
    <property type="entry name" value="Znf_C2H2_type"/>
</dbReference>
<dbReference type="PROSITE" id="PS00028">
    <property type="entry name" value="ZINC_FINGER_C2H2_1"/>
    <property type="match status" value="7"/>
</dbReference>
<feature type="binding site" evidence="12">
    <location>
        <position position="52"/>
    </location>
    <ligand>
        <name>Zn(2+)</name>
        <dbReference type="ChEBI" id="CHEBI:29105"/>
    </ligand>
</feature>
<reference evidence="15" key="1">
    <citation type="submission" date="2022-03" db="EMBL/GenBank/DDBJ databases">
        <authorList>
            <person name="Tunstrom K."/>
        </authorList>
    </citation>
    <scope>NUCLEOTIDE SEQUENCE</scope>
</reference>
<keyword evidence="6 12" id="KW-0862">Zinc</keyword>
<feature type="binding site" evidence="12">
    <location>
        <position position="10"/>
    </location>
    <ligand>
        <name>Zn(2+)</name>
        <dbReference type="ChEBI" id="CHEBI:29105"/>
    </ligand>
</feature>
<evidence type="ECO:0000256" key="1">
    <source>
        <dbReference type="ARBA" id="ARBA00004123"/>
    </source>
</evidence>
<evidence type="ECO:0000256" key="6">
    <source>
        <dbReference type="ARBA" id="ARBA00022833"/>
    </source>
</evidence>
<evidence type="ECO:0000256" key="5">
    <source>
        <dbReference type="ARBA" id="ARBA00022771"/>
    </source>
</evidence>
<keyword evidence="16" id="KW-1185">Reference proteome</keyword>
<organism evidence="15 16">
    <name type="scientific">Euphydryas editha</name>
    <name type="common">Edith's checkerspot</name>
    <dbReference type="NCBI Taxonomy" id="104508"/>
    <lineage>
        <taxon>Eukaryota</taxon>
        <taxon>Metazoa</taxon>
        <taxon>Ecdysozoa</taxon>
        <taxon>Arthropoda</taxon>
        <taxon>Hexapoda</taxon>
        <taxon>Insecta</taxon>
        <taxon>Pterygota</taxon>
        <taxon>Neoptera</taxon>
        <taxon>Endopterygota</taxon>
        <taxon>Lepidoptera</taxon>
        <taxon>Glossata</taxon>
        <taxon>Ditrysia</taxon>
        <taxon>Papilionoidea</taxon>
        <taxon>Nymphalidae</taxon>
        <taxon>Nymphalinae</taxon>
        <taxon>Euphydryas</taxon>
    </lineage>
</organism>
<proteinExistence type="inferred from homology"/>
<feature type="domain" description="C2H2-type" evidence="13">
    <location>
        <begin position="207"/>
        <end position="234"/>
    </location>
</feature>
<evidence type="ECO:0000256" key="8">
    <source>
        <dbReference type="ARBA" id="ARBA00023125"/>
    </source>
</evidence>
<comment type="caution">
    <text evidence="15">The sequence shown here is derived from an EMBL/GenBank/DDBJ whole genome shotgun (WGS) entry which is preliminary data.</text>
</comment>
<dbReference type="PANTHER" id="PTHR14196:SF12">
    <property type="entry name" value="ZINC FINGER PROTEIN 208-LIKE"/>
    <property type="match status" value="1"/>
</dbReference>
<gene>
    <name evidence="15" type="ORF">EEDITHA_LOCUS15316</name>
</gene>
<feature type="domain" description="C2H2-type" evidence="13">
    <location>
        <begin position="263"/>
        <end position="290"/>
    </location>
</feature>
<evidence type="ECO:0000259" key="14">
    <source>
        <dbReference type="PROSITE" id="PS51915"/>
    </source>
</evidence>
<comment type="subcellular location">
    <subcellularLocation>
        <location evidence="1">Nucleus</location>
    </subcellularLocation>
</comment>
<dbReference type="InterPro" id="IPR036236">
    <property type="entry name" value="Znf_C2H2_sf"/>
</dbReference>
<keyword evidence="7" id="KW-0805">Transcription regulation</keyword>
<sequence>MDITKLCRSCMREVASWEKENFNDSAVEMFCFCTNIKVTDDEKLPRQFCYDCIIKIESCYTFVKEAQNVNITLKNIASRSETSIIIEPETFKTVEPEPNILRLTLPEYKLSIGINNSTSSNVYDNSDNDRNNIPEIPNKTIPTITNCEILNKIVDNNINETNQDTASDNTIVVDESKKITCPVCRKTFVSQKWFNKHMEKEHSGNKYACAQCPKLFSKPFQLAYHATSHSEERKFVCNTCGKRFKYRKQLTIHNRGHSDIRPFACDKCSMRFKNKSVLKCHMKVHENVKQYLCSYCGWGFSQASNLQVHLRTHTGSKPHACSQCSFRAAAASSLRRHQRRHSGTRKYVCTHCRKGFYDASGLARHTRTHTGELPYKCPGCARAFADSWKRKTHLMRAHRLALADIPRLRTDGTRL</sequence>
<dbReference type="GO" id="GO:0000977">
    <property type="term" value="F:RNA polymerase II transcription regulatory region sequence-specific DNA binding"/>
    <property type="evidence" value="ECO:0007669"/>
    <property type="project" value="TreeGrafter"/>
</dbReference>
<dbReference type="InterPro" id="IPR050717">
    <property type="entry name" value="C2H2-ZF_Transcription_Reg"/>
</dbReference>
<dbReference type="GO" id="GO:0008270">
    <property type="term" value="F:zinc ion binding"/>
    <property type="evidence" value="ECO:0007669"/>
    <property type="project" value="UniProtKB-UniRule"/>
</dbReference>
<keyword evidence="9" id="KW-0804">Transcription</keyword>
<feature type="domain" description="C2H2-type" evidence="13">
    <location>
        <begin position="319"/>
        <end position="346"/>
    </location>
</feature>
<evidence type="ECO:0000256" key="3">
    <source>
        <dbReference type="ARBA" id="ARBA00022723"/>
    </source>
</evidence>
<dbReference type="SUPFAM" id="SSF57716">
    <property type="entry name" value="Glucocorticoid receptor-like (DNA-binding domain)"/>
    <property type="match status" value="1"/>
</dbReference>
<keyword evidence="4" id="KW-0677">Repeat</keyword>
<evidence type="ECO:0000256" key="4">
    <source>
        <dbReference type="ARBA" id="ARBA00022737"/>
    </source>
</evidence>
<evidence type="ECO:0000256" key="10">
    <source>
        <dbReference type="ARBA" id="ARBA00023242"/>
    </source>
</evidence>
<dbReference type="PROSITE" id="PS51915">
    <property type="entry name" value="ZAD"/>
    <property type="match status" value="1"/>
</dbReference>
<dbReference type="Proteomes" id="UP001153954">
    <property type="component" value="Unassembled WGS sequence"/>
</dbReference>